<protein>
    <recommendedName>
        <fullName evidence="3">Mobile element protein</fullName>
    </recommendedName>
</protein>
<evidence type="ECO:0000313" key="2">
    <source>
        <dbReference type="Proteomes" id="UP000199047"/>
    </source>
</evidence>
<dbReference type="Proteomes" id="UP000199047">
    <property type="component" value="Unassembled WGS sequence"/>
</dbReference>
<reference evidence="1 2" key="1">
    <citation type="submission" date="2015-12" db="EMBL/GenBank/DDBJ databases">
        <authorList>
            <person name="Andreevskaya M."/>
        </authorList>
    </citation>
    <scope>NUCLEOTIDE SEQUENCE [LARGE SCALE GENOMIC DNA]</scope>
    <source>
        <strain evidence="1 2">KSL4-2</strain>
    </source>
</reference>
<comment type="caution">
    <text evidence="1">The sequence shown here is derived from an EMBL/GenBank/DDBJ whole genome shotgun (WGS) entry which is preliminary data.</text>
</comment>
<gene>
    <name evidence="1" type="ORF">KSL4_2062</name>
</gene>
<organism evidence="1 2">
    <name type="scientific">Leuconostoc inhae</name>
    <dbReference type="NCBI Taxonomy" id="178001"/>
    <lineage>
        <taxon>Bacteria</taxon>
        <taxon>Bacillati</taxon>
        <taxon>Bacillota</taxon>
        <taxon>Bacilli</taxon>
        <taxon>Lactobacillales</taxon>
        <taxon>Lactobacillaceae</taxon>
        <taxon>Leuconostoc</taxon>
    </lineage>
</organism>
<evidence type="ECO:0008006" key="3">
    <source>
        <dbReference type="Google" id="ProtNLM"/>
    </source>
</evidence>
<dbReference type="EMBL" id="FBTB01000020">
    <property type="protein sequence ID" value="CUW18298.1"/>
    <property type="molecule type" value="Genomic_DNA"/>
</dbReference>
<dbReference type="RefSeq" id="WP_013231120.1">
    <property type="nucleotide sequence ID" value="NZ_FBSX01000001.1"/>
</dbReference>
<accession>A0ABP2BAV5</accession>
<sequence length="51" mass="5701">MTVQTVTGWVKKAQIVGTDVKGQPVTRAEFNAMQKEVARLKEENEILSRLA</sequence>
<evidence type="ECO:0000313" key="1">
    <source>
        <dbReference type="EMBL" id="CUW18298.1"/>
    </source>
</evidence>
<name>A0ABP2BAV5_9LACO</name>
<proteinExistence type="predicted"/>
<dbReference type="GeneID" id="79851205"/>
<keyword evidence="2" id="KW-1185">Reference proteome</keyword>